<name>A0A084FY72_PSEDA</name>
<evidence type="ECO:0000256" key="1">
    <source>
        <dbReference type="SAM" id="MobiDB-lite"/>
    </source>
</evidence>
<dbReference type="AlphaFoldDB" id="A0A084FY72"/>
<feature type="transmembrane region" description="Helical" evidence="2">
    <location>
        <begin position="162"/>
        <end position="189"/>
    </location>
</feature>
<keyword evidence="2" id="KW-0472">Membrane</keyword>
<evidence type="ECO:0000313" key="3">
    <source>
        <dbReference type="EMBL" id="KEZ40034.1"/>
    </source>
</evidence>
<dbReference type="OrthoDB" id="4364105at2759"/>
<dbReference type="KEGG" id="sapo:SAPIO_CDS9031"/>
<protein>
    <submittedName>
        <fullName evidence="3">Uncharacterized protein</fullName>
    </submittedName>
</protein>
<feature type="region of interest" description="Disordered" evidence="1">
    <location>
        <begin position="197"/>
        <end position="224"/>
    </location>
</feature>
<keyword evidence="2" id="KW-1133">Transmembrane helix</keyword>
<sequence>MSANFLSSYPSPYRTTMAVDIPAVCPSGWTYYDMASDWNPGASTAYCCNSGYTSVDWSERHDDMSKYLRRHWVQGTDMTTSSGDGELEVSGIVDSDQTLMVHRPWLVTWASSDRATLTPEPPTLTSRMVVPTWTPGEIIPDGKYDPEPDPPQEHPNFKVFDLFMFLVVGLPVIGIGIIIAGFCIWACVFGSKKEREEKRQRALAPAERAGATAMAGGPSAGKPS</sequence>
<dbReference type="Proteomes" id="UP000028545">
    <property type="component" value="Unassembled WGS sequence"/>
</dbReference>
<dbReference type="GeneID" id="27728103"/>
<dbReference type="HOGENOM" id="CLU_1235663_0_0_1"/>
<accession>A0A084FY72</accession>
<dbReference type="EMBL" id="JOWA01000132">
    <property type="protein sequence ID" value="KEZ40034.1"/>
    <property type="molecule type" value="Genomic_DNA"/>
</dbReference>
<dbReference type="RefSeq" id="XP_016639833.1">
    <property type="nucleotide sequence ID" value="XM_016790530.1"/>
</dbReference>
<proteinExistence type="predicted"/>
<reference evidence="3 4" key="1">
    <citation type="journal article" date="2014" name="Genome Announc.">
        <title>Draft genome sequence of the pathogenic fungus Scedosporium apiospermum.</title>
        <authorList>
            <person name="Vandeputte P."/>
            <person name="Ghamrawi S."/>
            <person name="Rechenmann M."/>
            <person name="Iltis A."/>
            <person name="Giraud S."/>
            <person name="Fleury M."/>
            <person name="Thornton C."/>
            <person name="Delhaes L."/>
            <person name="Meyer W."/>
            <person name="Papon N."/>
            <person name="Bouchara J.P."/>
        </authorList>
    </citation>
    <scope>NUCLEOTIDE SEQUENCE [LARGE SCALE GENOMIC DNA]</scope>
    <source>
        <strain evidence="3 4">IHEM 14462</strain>
    </source>
</reference>
<organism evidence="3 4">
    <name type="scientific">Pseudallescheria apiosperma</name>
    <name type="common">Scedosporium apiospermum</name>
    <dbReference type="NCBI Taxonomy" id="563466"/>
    <lineage>
        <taxon>Eukaryota</taxon>
        <taxon>Fungi</taxon>
        <taxon>Dikarya</taxon>
        <taxon>Ascomycota</taxon>
        <taxon>Pezizomycotina</taxon>
        <taxon>Sordariomycetes</taxon>
        <taxon>Hypocreomycetidae</taxon>
        <taxon>Microascales</taxon>
        <taxon>Microascaceae</taxon>
        <taxon>Scedosporium</taxon>
    </lineage>
</organism>
<dbReference type="OMA" id="STAYCCA"/>
<keyword evidence="2" id="KW-0812">Transmembrane</keyword>
<comment type="caution">
    <text evidence="3">The sequence shown here is derived from an EMBL/GenBank/DDBJ whole genome shotgun (WGS) entry which is preliminary data.</text>
</comment>
<evidence type="ECO:0000313" key="4">
    <source>
        <dbReference type="Proteomes" id="UP000028545"/>
    </source>
</evidence>
<dbReference type="VEuPathDB" id="FungiDB:SAPIO_CDS9031"/>
<keyword evidence="4" id="KW-1185">Reference proteome</keyword>
<evidence type="ECO:0000256" key="2">
    <source>
        <dbReference type="SAM" id="Phobius"/>
    </source>
</evidence>
<gene>
    <name evidence="3" type="ORF">SAPIO_CDS9031</name>
</gene>